<keyword evidence="4" id="KW-1185">Reference proteome</keyword>
<proteinExistence type="predicted"/>
<gene>
    <name evidence="2" type="ORF">DME_LOCUS6120</name>
</gene>
<dbReference type="EMBL" id="UYYG01001154">
    <property type="protein sequence ID" value="VDN56147.1"/>
    <property type="molecule type" value="Genomic_DNA"/>
</dbReference>
<evidence type="ECO:0000313" key="4">
    <source>
        <dbReference type="Proteomes" id="UP000274756"/>
    </source>
</evidence>
<reference evidence="5" key="1">
    <citation type="submission" date="2017-02" db="UniProtKB">
        <authorList>
            <consortium name="WormBaseParasite"/>
        </authorList>
    </citation>
    <scope>IDENTIFICATION</scope>
</reference>
<dbReference type="WBParaSite" id="DME_0000176001-mRNA-1">
    <property type="protein sequence ID" value="DME_0000176001-mRNA-1"/>
    <property type="gene ID" value="DME_0000176001"/>
</dbReference>
<sequence>MGEWDLFRKVARCAIVDNISIPPEQKGSSRFGFLKCVSTDAANSILQAFNKGCFKEDGSNGLQFSDYKKKDRPITNNRARKDDANKLVGKDKDGKEDSSGHSRLNNFANDTLLHRKQIPLVYSNLFFKHNDLGIGKVKIAVPRYHWPFVFYALPLSEEIIQTKTMLQEQGELNRQMKEHALLSRQLKEIKGLASSELCLNSCGRRSMTEPAQMMLNDDILNADALMIDQDIVNLIGLPGELYKNIDGKNFHDSHQNCLLVDDLVIFEATIDNLHDYWRGRVLEVNDKTADVLALDKAIIVSVQFSYIFSFDLKFGFTRFKIIPCSIYGITNPRSNFTEVLLEFLKPATFSLKPVCYNGRINFVQLFINNDHETNLDVGTELSSKGVCDYEPQGKRKVYSRDELFAINRSFCQQKINSM</sequence>
<name>A0A0N4U4P0_DRAME</name>
<organism evidence="3 5">
    <name type="scientific">Dracunculus medinensis</name>
    <name type="common">Guinea worm</name>
    <dbReference type="NCBI Taxonomy" id="318479"/>
    <lineage>
        <taxon>Eukaryota</taxon>
        <taxon>Metazoa</taxon>
        <taxon>Ecdysozoa</taxon>
        <taxon>Nematoda</taxon>
        <taxon>Chromadorea</taxon>
        <taxon>Rhabditida</taxon>
        <taxon>Spirurina</taxon>
        <taxon>Dracunculoidea</taxon>
        <taxon>Dracunculidae</taxon>
        <taxon>Dracunculus</taxon>
    </lineage>
</organism>
<accession>A0A0N4U4P0</accession>
<reference evidence="2 4" key="2">
    <citation type="submission" date="2018-11" db="EMBL/GenBank/DDBJ databases">
        <authorList>
            <consortium name="Pathogen Informatics"/>
        </authorList>
    </citation>
    <scope>NUCLEOTIDE SEQUENCE [LARGE SCALE GENOMIC DNA]</scope>
</reference>
<dbReference type="AlphaFoldDB" id="A0A0N4U4P0"/>
<protein>
    <submittedName>
        <fullName evidence="5">RRM domain-containing protein</fullName>
    </submittedName>
</protein>
<feature type="region of interest" description="Disordered" evidence="1">
    <location>
        <begin position="73"/>
        <end position="102"/>
    </location>
</feature>
<evidence type="ECO:0000313" key="3">
    <source>
        <dbReference type="Proteomes" id="UP000038040"/>
    </source>
</evidence>
<evidence type="ECO:0000256" key="1">
    <source>
        <dbReference type="SAM" id="MobiDB-lite"/>
    </source>
</evidence>
<feature type="compositionally biased region" description="Basic and acidic residues" evidence="1">
    <location>
        <begin position="73"/>
        <end position="100"/>
    </location>
</feature>
<dbReference type="Proteomes" id="UP000038040">
    <property type="component" value="Unplaced"/>
</dbReference>
<dbReference type="Proteomes" id="UP000274756">
    <property type="component" value="Unassembled WGS sequence"/>
</dbReference>
<evidence type="ECO:0000313" key="5">
    <source>
        <dbReference type="WBParaSite" id="DME_0000176001-mRNA-1"/>
    </source>
</evidence>
<evidence type="ECO:0000313" key="2">
    <source>
        <dbReference type="EMBL" id="VDN56147.1"/>
    </source>
</evidence>